<dbReference type="GO" id="GO:0000027">
    <property type="term" value="P:ribosomal large subunit assembly"/>
    <property type="evidence" value="ECO:0007669"/>
    <property type="project" value="UniProtKB-UniRule"/>
</dbReference>
<dbReference type="EMBL" id="CAJOBE010002113">
    <property type="protein sequence ID" value="CAF3800251.1"/>
    <property type="molecule type" value="Genomic_DNA"/>
</dbReference>
<evidence type="ECO:0000256" key="3">
    <source>
        <dbReference type="ARBA" id="ARBA00022517"/>
    </source>
</evidence>
<dbReference type="PANTHER" id="PTHR14211:SF7">
    <property type="entry name" value="RIBOSOME BIOGENESIS PROTEIN NOP53"/>
    <property type="match status" value="1"/>
</dbReference>
<dbReference type="EMBL" id="CAJNOU010000367">
    <property type="protein sequence ID" value="CAF0974585.1"/>
    <property type="molecule type" value="Genomic_DNA"/>
</dbReference>
<protein>
    <recommendedName>
        <fullName evidence="2 5">Ribosome biogenesis protein NOP53</fullName>
    </recommendedName>
</protein>
<evidence type="ECO:0000313" key="8">
    <source>
        <dbReference type="EMBL" id="CAF3800251.1"/>
    </source>
</evidence>
<comment type="caution">
    <text evidence="7">The sequence shown here is derived from an EMBL/GenBank/DDBJ whole genome shotgun (WGS) entry which is preliminary data.</text>
</comment>
<feature type="region of interest" description="Disordered" evidence="6">
    <location>
        <begin position="98"/>
        <end position="124"/>
    </location>
</feature>
<evidence type="ECO:0000313" key="9">
    <source>
        <dbReference type="Proteomes" id="UP000663889"/>
    </source>
</evidence>
<evidence type="ECO:0000313" key="7">
    <source>
        <dbReference type="EMBL" id="CAF0974585.1"/>
    </source>
</evidence>
<dbReference type="Proteomes" id="UP000663874">
    <property type="component" value="Unassembled WGS sequence"/>
</dbReference>
<dbReference type="PANTHER" id="PTHR14211">
    <property type="entry name" value="GLIOMA SUPPRESSOR CANDIDATE REGION GENE 2"/>
    <property type="match status" value="1"/>
</dbReference>
<dbReference type="PIRSF" id="PIRSF017302">
    <property type="entry name" value="Gltscr2"/>
    <property type="match status" value="1"/>
</dbReference>
<dbReference type="GO" id="GO:0005654">
    <property type="term" value="C:nucleoplasm"/>
    <property type="evidence" value="ECO:0007669"/>
    <property type="project" value="UniProtKB-SubCell"/>
</dbReference>
<evidence type="ECO:0000256" key="5">
    <source>
        <dbReference type="PIRNR" id="PIRNR017302"/>
    </source>
</evidence>
<sequence>MVRKTAKHVARNKKKYWRKISTQDIEDHLEDVRVQEMTGGRRSDQPDHILYHIDNARPLGSQSPSTEEIQSSSSIILRSISKKRQPLDLNNLNTYKLLQPHSSVPPPSIDSRQPKDPSSKSTKRLLESQKLVETRRAAKKKYQNAIKQRSQALEKNTLDKVEKLALDDPHVSQSYDLWNTKNEKKKKVQSIVGPQLATYIEQVNQTYDWKVPNHIIKKPSKLSAIDKPLPGTSYNPTFDDHQDLLRKAVDVEIEKERKELKLQKNLPTLLTQNAAEPIKQSWLKEMSSGLFDDNIAHESILETNQLNSVSVGKPVKVETKTIQQRNKEKLHKKKQALAKAAKEKRIQDNKLFRVKSIRKEINTDELKHKQRQENRKNDYENREKYGTKKFGRYKFEEADLDLNLSDEITGSLRTMKTEGNLLHDRFKSLQKRNIIETRIRAKPTKTKMKKYEKRSVREVGENYRPK</sequence>
<organism evidence="7 9">
    <name type="scientific">Rotaria sordida</name>
    <dbReference type="NCBI Taxonomy" id="392033"/>
    <lineage>
        <taxon>Eukaryota</taxon>
        <taxon>Metazoa</taxon>
        <taxon>Spiralia</taxon>
        <taxon>Gnathifera</taxon>
        <taxon>Rotifera</taxon>
        <taxon>Eurotatoria</taxon>
        <taxon>Bdelloidea</taxon>
        <taxon>Philodinida</taxon>
        <taxon>Philodinidae</taxon>
        <taxon>Rotaria</taxon>
    </lineage>
</organism>
<evidence type="ECO:0000256" key="2">
    <source>
        <dbReference type="ARBA" id="ARBA00018339"/>
    </source>
</evidence>
<reference evidence="7" key="1">
    <citation type="submission" date="2021-02" db="EMBL/GenBank/DDBJ databases">
        <authorList>
            <person name="Nowell W R."/>
        </authorList>
    </citation>
    <scope>NUCLEOTIDE SEQUENCE</scope>
</reference>
<name>A0A814EW16_9BILA</name>
<evidence type="ECO:0000256" key="1">
    <source>
        <dbReference type="ARBA" id="ARBA00008838"/>
    </source>
</evidence>
<accession>A0A814EW16</accession>
<dbReference type="GO" id="GO:0005730">
    <property type="term" value="C:nucleolus"/>
    <property type="evidence" value="ECO:0007669"/>
    <property type="project" value="UniProtKB-SubCell"/>
</dbReference>
<evidence type="ECO:0000256" key="6">
    <source>
        <dbReference type="SAM" id="MobiDB-lite"/>
    </source>
</evidence>
<dbReference type="Pfam" id="PF07767">
    <property type="entry name" value="Nop53"/>
    <property type="match status" value="1"/>
</dbReference>
<keyword evidence="4 5" id="KW-0539">Nucleus</keyword>
<comment type="subcellular location">
    <subcellularLocation>
        <location evidence="5">Nucleus</location>
        <location evidence="5">Nucleolus</location>
    </subcellularLocation>
    <subcellularLocation>
        <location evidence="5">Nucleus</location>
        <location evidence="5">Nucleoplasm</location>
    </subcellularLocation>
</comment>
<dbReference type="GO" id="GO:0006364">
    <property type="term" value="P:rRNA processing"/>
    <property type="evidence" value="ECO:0007669"/>
    <property type="project" value="TreeGrafter"/>
</dbReference>
<evidence type="ECO:0000256" key="4">
    <source>
        <dbReference type="ARBA" id="ARBA00023242"/>
    </source>
</evidence>
<gene>
    <name evidence="8" type="ORF">FNK824_LOCUS14963</name>
    <name evidence="7" type="ORF">SEV965_LOCUS9428</name>
</gene>
<comment type="function">
    <text evidence="5">May play a role in ribosome biogenesis.</text>
</comment>
<proteinExistence type="inferred from homology"/>
<keyword evidence="3 5" id="KW-0690">Ribosome biogenesis</keyword>
<comment type="similarity">
    <text evidence="1 5">Belongs to the NOP53 family.</text>
</comment>
<dbReference type="GO" id="GO:0008097">
    <property type="term" value="F:5S rRNA binding"/>
    <property type="evidence" value="ECO:0007669"/>
    <property type="project" value="TreeGrafter"/>
</dbReference>
<dbReference type="AlphaFoldDB" id="A0A814EW16"/>
<dbReference type="Proteomes" id="UP000663889">
    <property type="component" value="Unassembled WGS sequence"/>
</dbReference>
<dbReference type="InterPro" id="IPR011687">
    <property type="entry name" value="Nop53/GLTSCR2"/>
</dbReference>
<feature type="compositionally biased region" description="Basic and acidic residues" evidence="6">
    <location>
        <begin position="112"/>
        <end position="124"/>
    </location>
</feature>